<keyword evidence="1" id="KW-0812">Transmembrane</keyword>
<dbReference type="EMBL" id="SDHZ01000001">
    <property type="protein sequence ID" value="RXK86444.1"/>
    <property type="molecule type" value="Genomic_DNA"/>
</dbReference>
<dbReference type="OrthoDB" id="9808870at2"/>
<evidence type="ECO:0000313" key="2">
    <source>
        <dbReference type="EMBL" id="RXK86444.1"/>
    </source>
</evidence>
<protein>
    <submittedName>
        <fullName evidence="2">HupE/UreJ family protein</fullName>
    </submittedName>
</protein>
<dbReference type="RefSeq" id="WP_129002193.1">
    <property type="nucleotide sequence ID" value="NZ_SDHZ01000001.1"/>
</dbReference>
<feature type="transmembrane region" description="Helical" evidence="1">
    <location>
        <begin position="171"/>
        <end position="188"/>
    </location>
</feature>
<feature type="transmembrane region" description="Helical" evidence="1">
    <location>
        <begin position="101"/>
        <end position="124"/>
    </location>
</feature>
<evidence type="ECO:0000256" key="1">
    <source>
        <dbReference type="SAM" id="Phobius"/>
    </source>
</evidence>
<name>A0A4Q1DAK4_9BACT</name>
<accession>A0A4Q1DAK4</accession>
<dbReference type="Pfam" id="PF13795">
    <property type="entry name" value="HupE_UreJ_2"/>
    <property type="match status" value="1"/>
</dbReference>
<feature type="transmembrane region" description="Helical" evidence="1">
    <location>
        <begin position="144"/>
        <end position="164"/>
    </location>
</feature>
<sequence>MSDFSIFFVAGTEHITDLTGIDHILFITALCLRYVIADWKKLLVLVTAFTVGHSITLALSTLNIVNFSRDWTEFLIAATILFTACNNLLVKDFRFTGKKPFIYFLALFFGLIHGLGFSSLLKSMLGKDSNIVWQLFAFNLGLEVGQLLIVLVILLLSFIFVYILRFNRRELLVFVSGAIAALALQMMIARIPISKAHTDEETADLYQPAGGIKYKFPGTEHSK</sequence>
<organism evidence="2 3">
    <name type="scientific">Filimonas effusa</name>
    <dbReference type="NCBI Taxonomy" id="2508721"/>
    <lineage>
        <taxon>Bacteria</taxon>
        <taxon>Pseudomonadati</taxon>
        <taxon>Bacteroidota</taxon>
        <taxon>Chitinophagia</taxon>
        <taxon>Chitinophagales</taxon>
        <taxon>Chitinophagaceae</taxon>
        <taxon>Filimonas</taxon>
    </lineage>
</organism>
<dbReference type="AlphaFoldDB" id="A0A4Q1DAK4"/>
<gene>
    <name evidence="2" type="ORF">ESB13_06455</name>
</gene>
<dbReference type="InterPro" id="IPR032809">
    <property type="entry name" value="Put_HupE_UreJ"/>
</dbReference>
<feature type="transmembrane region" description="Helical" evidence="1">
    <location>
        <begin position="43"/>
        <end position="65"/>
    </location>
</feature>
<keyword evidence="1" id="KW-0472">Membrane</keyword>
<keyword evidence="1" id="KW-1133">Transmembrane helix</keyword>
<comment type="caution">
    <text evidence="2">The sequence shown here is derived from an EMBL/GenBank/DDBJ whole genome shotgun (WGS) entry which is preliminary data.</text>
</comment>
<keyword evidence="3" id="KW-1185">Reference proteome</keyword>
<proteinExistence type="predicted"/>
<feature type="transmembrane region" description="Helical" evidence="1">
    <location>
        <begin position="71"/>
        <end position="89"/>
    </location>
</feature>
<dbReference type="Proteomes" id="UP000290545">
    <property type="component" value="Unassembled WGS sequence"/>
</dbReference>
<evidence type="ECO:0000313" key="3">
    <source>
        <dbReference type="Proteomes" id="UP000290545"/>
    </source>
</evidence>
<feature type="transmembrane region" description="Helical" evidence="1">
    <location>
        <begin position="20"/>
        <end position="36"/>
    </location>
</feature>
<reference evidence="2 3" key="1">
    <citation type="submission" date="2019-01" db="EMBL/GenBank/DDBJ databases">
        <title>Filimonas sp. strain TTM-71.</title>
        <authorList>
            <person name="Chen W.-M."/>
        </authorList>
    </citation>
    <scope>NUCLEOTIDE SEQUENCE [LARGE SCALE GENOMIC DNA]</scope>
    <source>
        <strain evidence="2 3">TTM-71</strain>
    </source>
</reference>